<keyword evidence="1" id="KW-0472">Membrane</keyword>
<dbReference type="AlphaFoldDB" id="A0A2N7FQ55"/>
<evidence type="ECO:0000256" key="1">
    <source>
        <dbReference type="SAM" id="Phobius"/>
    </source>
</evidence>
<feature type="transmembrane region" description="Helical" evidence="1">
    <location>
        <begin position="19"/>
        <end position="39"/>
    </location>
</feature>
<evidence type="ECO:0000313" key="2">
    <source>
        <dbReference type="EMBL" id="PMJ71385.1"/>
    </source>
</evidence>
<reference evidence="3" key="1">
    <citation type="submission" date="2016-07" db="EMBL/GenBank/DDBJ databases">
        <title>Nontailed viruses are major unrecognized killers of bacteria in the ocean.</title>
        <authorList>
            <person name="Kauffman K."/>
            <person name="Hussain F."/>
            <person name="Yang J."/>
            <person name="Arevalo P."/>
            <person name="Brown J."/>
            <person name="Cutler M."/>
            <person name="Kelly L."/>
            <person name="Polz M.F."/>
        </authorList>
    </citation>
    <scope>NUCLEOTIDE SEQUENCE [LARGE SCALE GENOMIC DNA]</scope>
    <source>
        <strain evidence="3">10N.261.55.E11</strain>
    </source>
</reference>
<dbReference type="EMBL" id="MCWU01000002">
    <property type="protein sequence ID" value="PMJ71385.1"/>
    <property type="molecule type" value="Genomic_DNA"/>
</dbReference>
<gene>
    <name evidence="2" type="ORF">BCU17_00420</name>
</gene>
<keyword evidence="1" id="KW-0812">Transmembrane</keyword>
<protein>
    <submittedName>
        <fullName evidence="2">Uncharacterized protein</fullName>
    </submittedName>
</protein>
<comment type="caution">
    <text evidence="2">The sequence shown here is derived from an EMBL/GenBank/DDBJ whole genome shotgun (WGS) entry which is preliminary data.</text>
</comment>
<dbReference type="Proteomes" id="UP000235330">
    <property type="component" value="Unassembled WGS sequence"/>
</dbReference>
<proteinExistence type="predicted"/>
<sequence length="148" mass="16721">MPSQLANCVLEVTQSSSDYTAYISLLITIVGWPVVFLIGRHTNKNIEINKSIDALDTSIITLRERASSVGNEFKNSDYHTMLALFNQVQLGCTRIEQIDKKRGKPAETLRALKRLATDELFESTNKDEVISKMLGLQFTLNCYYKKSV</sequence>
<organism evidence="2 3">
    <name type="scientific">Vibrio splendidus</name>
    <dbReference type="NCBI Taxonomy" id="29497"/>
    <lineage>
        <taxon>Bacteria</taxon>
        <taxon>Pseudomonadati</taxon>
        <taxon>Pseudomonadota</taxon>
        <taxon>Gammaproteobacteria</taxon>
        <taxon>Vibrionales</taxon>
        <taxon>Vibrionaceae</taxon>
        <taxon>Vibrio</taxon>
    </lineage>
</organism>
<keyword evidence="1" id="KW-1133">Transmembrane helix</keyword>
<evidence type="ECO:0000313" key="3">
    <source>
        <dbReference type="Proteomes" id="UP000235330"/>
    </source>
</evidence>
<name>A0A2N7FQ55_VIBSP</name>
<accession>A0A2N7FQ55</accession>